<dbReference type="Gene3D" id="1.10.630.10">
    <property type="entry name" value="Cytochrome P450"/>
    <property type="match status" value="1"/>
</dbReference>
<dbReference type="EMBL" id="BMHK01000055">
    <property type="protein sequence ID" value="GGC15812.1"/>
    <property type="molecule type" value="Genomic_DNA"/>
</dbReference>
<dbReference type="InterPro" id="IPR001128">
    <property type="entry name" value="Cyt_P450"/>
</dbReference>
<dbReference type="PROSITE" id="PS00086">
    <property type="entry name" value="CYTOCHROME_P450"/>
    <property type="match status" value="1"/>
</dbReference>
<dbReference type="RefSeq" id="WP_188773174.1">
    <property type="nucleotide sequence ID" value="NZ_BMHK01000055.1"/>
</dbReference>
<evidence type="ECO:0000256" key="1">
    <source>
        <dbReference type="ARBA" id="ARBA00010617"/>
    </source>
</evidence>
<keyword evidence="2" id="KW-0503">Monooxygenase</keyword>
<dbReference type="InterPro" id="IPR017972">
    <property type="entry name" value="Cyt_P450_CS"/>
</dbReference>
<organism evidence="3 4">
    <name type="scientific">Novosphingobium endophyticum</name>
    <dbReference type="NCBI Taxonomy" id="1955250"/>
    <lineage>
        <taxon>Bacteria</taxon>
        <taxon>Pseudomonadati</taxon>
        <taxon>Pseudomonadota</taxon>
        <taxon>Alphaproteobacteria</taxon>
        <taxon>Sphingomonadales</taxon>
        <taxon>Sphingomonadaceae</taxon>
        <taxon>Novosphingobium</taxon>
    </lineage>
</organism>
<reference evidence="3" key="1">
    <citation type="journal article" date="2014" name="Int. J. Syst. Evol. Microbiol.">
        <title>Complete genome sequence of Corynebacterium casei LMG S-19264T (=DSM 44701T), isolated from a smear-ripened cheese.</title>
        <authorList>
            <consortium name="US DOE Joint Genome Institute (JGI-PGF)"/>
            <person name="Walter F."/>
            <person name="Albersmeier A."/>
            <person name="Kalinowski J."/>
            <person name="Ruckert C."/>
        </authorList>
    </citation>
    <scope>NUCLEOTIDE SEQUENCE</scope>
    <source>
        <strain evidence="3">CGMCC 1.15095</strain>
    </source>
</reference>
<accession>A0A916TX57</accession>
<sequence>MSATASVCPAHQGRDDRKSAQIAAANLAPQEGARVVGAFASVREILRSTQVRQAGASADQADLSKPGEISFFFLDGDLHRKRRAAVAGLFAPKTIVTRHQAVMDRTMDEIIAKLRSRGSAPLDELSWQMAVDVAADIIGLTDSDSSENLANRVKAVLDLSMGRSDSWLGKALLTAKIMIRVGAFWKHDLSPAVEARRKHPKNDVISHLVKENYSKKGMIMECLSYGGAGMMTTREFIVMCAWHLFDDPALLERFLTGGEDDQFAILEEILRLDPVVSLLHRRAAAPVEGSAGVMMQEGEVAALSIRDANTDEATTGPCPYELDPDRAKRMKAVGAYMSFGDGPHRCPGAQVALHETRIFLDRLFRLPGIRLVCEPTIIWNRQIQGYELRGAVVACDPA</sequence>
<evidence type="ECO:0000313" key="4">
    <source>
        <dbReference type="Proteomes" id="UP000608154"/>
    </source>
</evidence>
<dbReference type="InterPro" id="IPR036396">
    <property type="entry name" value="Cyt_P450_sf"/>
</dbReference>
<comment type="similarity">
    <text evidence="1 2">Belongs to the cytochrome P450 family.</text>
</comment>
<dbReference type="PANTHER" id="PTHR46696:SF1">
    <property type="entry name" value="CYTOCHROME P450 YJIB-RELATED"/>
    <property type="match status" value="1"/>
</dbReference>
<dbReference type="Proteomes" id="UP000608154">
    <property type="component" value="Unassembled WGS sequence"/>
</dbReference>
<comment type="caution">
    <text evidence="3">The sequence shown here is derived from an EMBL/GenBank/DDBJ whole genome shotgun (WGS) entry which is preliminary data.</text>
</comment>
<evidence type="ECO:0008006" key="5">
    <source>
        <dbReference type="Google" id="ProtNLM"/>
    </source>
</evidence>
<keyword evidence="4" id="KW-1185">Reference proteome</keyword>
<reference evidence="3" key="2">
    <citation type="submission" date="2020-09" db="EMBL/GenBank/DDBJ databases">
        <authorList>
            <person name="Sun Q."/>
            <person name="Zhou Y."/>
        </authorList>
    </citation>
    <scope>NUCLEOTIDE SEQUENCE</scope>
    <source>
        <strain evidence="3">CGMCC 1.15095</strain>
    </source>
</reference>
<dbReference type="GO" id="GO:0020037">
    <property type="term" value="F:heme binding"/>
    <property type="evidence" value="ECO:0007669"/>
    <property type="project" value="InterPro"/>
</dbReference>
<protein>
    <recommendedName>
        <fullName evidence="5">Cytochrome P450</fullName>
    </recommendedName>
</protein>
<keyword evidence="2" id="KW-0560">Oxidoreductase</keyword>
<dbReference type="Pfam" id="PF00067">
    <property type="entry name" value="p450"/>
    <property type="match status" value="1"/>
</dbReference>
<dbReference type="PANTHER" id="PTHR46696">
    <property type="entry name" value="P450, PUTATIVE (EUROFUNG)-RELATED"/>
    <property type="match status" value="1"/>
</dbReference>
<dbReference type="SUPFAM" id="SSF48264">
    <property type="entry name" value="Cytochrome P450"/>
    <property type="match status" value="1"/>
</dbReference>
<dbReference type="PRINTS" id="PR00359">
    <property type="entry name" value="BP450"/>
</dbReference>
<dbReference type="InterPro" id="IPR002397">
    <property type="entry name" value="Cyt_P450_B"/>
</dbReference>
<dbReference type="GO" id="GO:0016705">
    <property type="term" value="F:oxidoreductase activity, acting on paired donors, with incorporation or reduction of molecular oxygen"/>
    <property type="evidence" value="ECO:0007669"/>
    <property type="project" value="InterPro"/>
</dbReference>
<name>A0A916TX57_9SPHN</name>
<dbReference type="AlphaFoldDB" id="A0A916TX57"/>
<keyword evidence="2" id="KW-0479">Metal-binding</keyword>
<gene>
    <name evidence="3" type="ORF">GCM10011494_38390</name>
</gene>
<keyword evidence="2" id="KW-0349">Heme</keyword>
<dbReference type="GO" id="GO:0005506">
    <property type="term" value="F:iron ion binding"/>
    <property type="evidence" value="ECO:0007669"/>
    <property type="project" value="InterPro"/>
</dbReference>
<dbReference type="CDD" id="cd00302">
    <property type="entry name" value="cytochrome_P450"/>
    <property type="match status" value="1"/>
</dbReference>
<evidence type="ECO:0000256" key="2">
    <source>
        <dbReference type="RuleBase" id="RU000461"/>
    </source>
</evidence>
<proteinExistence type="inferred from homology"/>
<dbReference type="GO" id="GO:0004497">
    <property type="term" value="F:monooxygenase activity"/>
    <property type="evidence" value="ECO:0007669"/>
    <property type="project" value="UniProtKB-KW"/>
</dbReference>
<evidence type="ECO:0000313" key="3">
    <source>
        <dbReference type="EMBL" id="GGC15812.1"/>
    </source>
</evidence>
<keyword evidence="2" id="KW-0408">Iron</keyword>